<dbReference type="Pfam" id="PF00932">
    <property type="entry name" value="LTD"/>
    <property type="match status" value="1"/>
</dbReference>
<feature type="domain" description="LTD" evidence="2">
    <location>
        <begin position="916"/>
        <end position="1025"/>
    </location>
</feature>
<sequence length="1091" mass="121574">MFRTIPESLTRFGKTLLISAFFALFLLPETARGYAYETHGFLTKQTIEFYNSYFSEKVPVDLVNFVIDASRREDDSPRWINHFYDPVYQRGYQPDIAIDSYPLAFAQILEKVVNWVSSKQWASDSSQQNRLVYKATADIYPVASILSGAEKTKLDIDSETDFSWTAAKQYWLKGEKQKAMFALGHVLHLIQDASVPDHTRNDGHVGDSVYENWTSKFNLANPDHSLSQGLNSNSPVILSGLWDYFDGMAKYSNNNFYSKDTIGVQSGYQNPQPIEYELLGDYYYGLNKDESGWFPILLKTSRKGSVMFGSEYSFTIRDETINNNSWLRLSTKSIQYGAGVINLFFEEVKNEQLKEQDLPWYQRLWSWLVQQRNSLLGGQILPPAQDQGFGDSGSGFSSLFEGLKSVLPSPLAGDVSPALSVLGEETAESEADFASPVPSPTSLSSPIPSPQFWNAQTPNLPSSGSGQSGSAQSSPTPEITPSPLPEASLSPSPVEEPSPSPEPSLSPELSPSPTQDLPRVNYQSSNNQFFSDVAWYFNTDLETEKGGVLTIELTISYLFSGYDYHAIVAGWNSDFVLSDGEKQQGGERPILRYNIATSTSLIIDQTAQDYGIANTLWNLDGDPSATSSGEFPKQIKAWPTTMMTGSYVLVPENLEVGITREAIEQKLGRQIGKNDFITLAYWPLYNNSTPIPDNVRYYPSFLENESEALVLPKPYPVNQVKQLRWGTDPDYEGAYTGYSVEFEYVMPVQEISDPNTYGTEIRFHLNQEAGRYFDFDPHLHEAWFAANGAQNLAYVNYGFYGSETCDYWAREEPKSGMRFVYDGCNLTGFKRAAYQYNHLPHVEYPTSSSWIIKLPILSDVLSEPTSELDENDFLTVSLWSYETGSNSGLYLRQIDSRKFYFEPSYQALRLSVSPSPEPSPQPQASNSVVINEIAWVGTASSTSDEWLEIFNNSESNVELTGWILRSVSGSPNIKLSGVIPSGGYYLLERTDDSTVSDISADLIFTGAINNVCEVFELVDSFGRVVDKTVCDAGQWPAGDNATKSSMERINPDVSGEELSNWQVNNGVVKNGHDVGGNEINGTPKAENSGLL</sequence>
<protein>
    <recommendedName>
        <fullName evidence="2">LTD domain-containing protein</fullName>
    </recommendedName>
</protein>
<evidence type="ECO:0000259" key="2">
    <source>
        <dbReference type="PROSITE" id="PS51841"/>
    </source>
</evidence>
<dbReference type="InterPro" id="IPR036415">
    <property type="entry name" value="Lamin_tail_dom_sf"/>
</dbReference>
<evidence type="ECO:0000313" key="3">
    <source>
        <dbReference type="EMBL" id="OGY40067.1"/>
    </source>
</evidence>
<name>A0A1G1XL82_9BACT</name>
<feature type="region of interest" description="Disordered" evidence="1">
    <location>
        <begin position="426"/>
        <end position="522"/>
    </location>
</feature>
<dbReference type="InterPro" id="IPR001322">
    <property type="entry name" value="Lamin_tail_dom"/>
</dbReference>
<gene>
    <name evidence="3" type="ORF">A2570_01530</name>
</gene>
<dbReference type="SUPFAM" id="SSF48537">
    <property type="entry name" value="Phospholipase C/P1 nuclease"/>
    <property type="match status" value="1"/>
</dbReference>
<feature type="compositionally biased region" description="Pro residues" evidence="1">
    <location>
        <begin position="494"/>
        <end position="504"/>
    </location>
</feature>
<proteinExistence type="predicted"/>
<dbReference type="EMBL" id="MHHY01000011">
    <property type="protein sequence ID" value="OGY40067.1"/>
    <property type="molecule type" value="Genomic_DNA"/>
</dbReference>
<dbReference type="InterPro" id="IPR008947">
    <property type="entry name" value="PLipase_C/P1_nuclease_dom_sf"/>
</dbReference>
<organism evidence="3 4">
    <name type="scientific">Candidatus Brennerbacteria bacterium RIFOXYD1_FULL_41_16</name>
    <dbReference type="NCBI Taxonomy" id="1797529"/>
    <lineage>
        <taxon>Bacteria</taxon>
        <taxon>Candidatus Brenneribacteriota</taxon>
    </lineage>
</organism>
<feature type="region of interest" description="Disordered" evidence="1">
    <location>
        <begin position="1071"/>
        <end position="1091"/>
    </location>
</feature>
<feature type="compositionally biased region" description="Polar residues" evidence="1">
    <location>
        <begin position="451"/>
        <end position="461"/>
    </location>
</feature>
<dbReference type="PROSITE" id="PS51841">
    <property type="entry name" value="LTD"/>
    <property type="match status" value="1"/>
</dbReference>
<dbReference type="SUPFAM" id="SSF74853">
    <property type="entry name" value="Lamin A/C globular tail domain"/>
    <property type="match status" value="1"/>
</dbReference>
<feature type="compositionally biased region" description="Low complexity" evidence="1">
    <location>
        <begin position="462"/>
        <end position="474"/>
    </location>
</feature>
<evidence type="ECO:0000256" key="1">
    <source>
        <dbReference type="SAM" id="MobiDB-lite"/>
    </source>
</evidence>
<evidence type="ECO:0000313" key="4">
    <source>
        <dbReference type="Proteomes" id="UP000178570"/>
    </source>
</evidence>
<dbReference type="AlphaFoldDB" id="A0A1G1XL82"/>
<dbReference type="GO" id="GO:0016788">
    <property type="term" value="F:hydrolase activity, acting on ester bonds"/>
    <property type="evidence" value="ECO:0007669"/>
    <property type="project" value="InterPro"/>
</dbReference>
<dbReference type="Gene3D" id="1.10.575.10">
    <property type="entry name" value="P1 Nuclease"/>
    <property type="match status" value="1"/>
</dbReference>
<accession>A0A1G1XL82</accession>
<dbReference type="STRING" id="1797529.A2570_01530"/>
<comment type="caution">
    <text evidence="3">The sequence shown here is derived from an EMBL/GenBank/DDBJ whole genome shotgun (WGS) entry which is preliminary data.</text>
</comment>
<reference evidence="3 4" key="1">
    <citation type="journal article" date="2016" name="Nat. Commun.">
        <title>Thousands of microbial genomes shed light on interconnected biogeochemical processes in an aquifer system.</title>
        <authorList>
            <person name="Anantharaman K."/>
            <person name="Brown C.T."/>
            <person name="Hug L.A."/>
            <person name="Sharon I."/>
            <person name="Castelle C.J."/>
            <person name="Probst A.J."/>
            <person name="Thomas B.C."/>
            <person name="Singh A."/>
            <person name="Wilkins M.J."/>
            <person name="Karaoz U."/>
            <person name="Brodie E.L."/>
            <person name="Williams K.H."/>
            <person name="Hubbard S.S."/>
            <person name="Banfield J.F."/>
        </authorList>
    </citation>
    <scope>NUCLEOTIDE SEQUENCE [LARGE SCALE GENOMIC DNA]</scope>
</reference>
<dbReference type="Proteomes" id="UP000178570">
    <property type="component" value="Unassembled WGS sequence"/>
</dbReference>